<dbReference type="InterPro" id="IPR004158">
    <property type="entry name" value="DUF247_pln"/>
</dbReference>
<dbReference type="AlphaFoldDB" id="A0AAP0NUI4"/>
<proteinExistence type="predicted"/>
<protein>
    <submittedName>
        <fullName evidence="3">Uncharacterized protein</fullName>
    </submittedName>
</protein>
<sequence>MNNRDDDDDEIHIGGGEEAMMMTSNNSERMSIDVAMSSVYNDEEKNWNKQSIHGIYWFNKHDKKEEYEPLIVSIGPYHHGRSHLASMEVHKRRAVRHFIKRSNKSIEFYLKEMRSVEKEVREAYEHLDEKKWGHYYSSSSSSNQLFLQMIITDGCFILEFMEILSGAPKDYASNDPVFSYYGSIAHYNVVMRDLLLLENQLPYLVLKKLLVIADRSPELTEENAEAILSQMMMFPRDAGPGAHMLDTYMRGMFKGYKRGTTTTNNNNGSSSSQAVLQVVIPPTATQLSKAGITFKRARSFDEISFNKQTRTLYLPQLNIDDYTISTLMNLKMFELRGTADRHFNSYISMMRALMKSASDVRVLMSEGIVVNLLRREDEEVLKLVKQLAEDTVVDEMCPSFVAQHHMCDFYKESMRQWENELRRQMLEWLSNLHQTYFRTPWSTISLLAAAVLLLLTVIQALYSIKSYVTK</sequence>
<feature type="coiled-coil region" evidence="1">
    <location>
        <begin position="99"/>
        <end position="130"/>
    </location>
</feature>
<evidence type="ECO:0000313" key="4">
    <source>
        <dbReference type="Proteomes" id="UP001419268"/>
    </source>
</evidence>
<organism evidence="3 4">
    <name type="scientific">Stephania cephalantha</name>
    <dbReference type="NCBI Taxonomy" id="152367"/>
    <lineage>
        <taxon>Eukaryota</taxon>
        <taxon>Viridiplantae</taxon>
        <taxon>Streptophyta</taxon>
        <taxon>Embryophyta</taxon>
        <taxon>Tracheophyta</taxon>
        <taxon>Spermatophyta</taxon>
        <taxon>Magnoliopsida</taxon>
        <taxon>Ranunculales</taxon>
        <taxon>Menispermaceae</taxon>
        <taxon>Menispermoideae</taxon>
        <taxon>Cissampelideae</taxon>
        <taxon>Stephania</taxon>
    </lineage>
</organism>
<comment type="caution">
    <text evidence="3">The sequence shown here is derived from an EMBL/GenBank/DDBJ whole genome shotgun (WGS) entry which is preliminary data.</text>
</comment>
<keyword evidence="2" id="KW-1133">Transmembrane helix</keyword>
<gene>
    <name evidence="3" type="ORF">Scep_018370</name>
</gene>
<feature type="transmembrane region" description="Helical" evidence="2">
    <location>
        <begin position="441"/>
        <end position="464"/>
    </location>
</feature>
<evidence type="ECO:0000313" key="3">
    <source>
        <dbReference type="EMBL" id="KAK9120277.1"/>
    </source>
</evidence>
<reference evidence="3 4" key="1">
    <citation type="submission" date="2024-01" db="EMBL/GenBank/DDBJ databases">
        <title>Genome assemblies of Stephania.</title>
        <authorList>
            <person name="Yang L."/>
        </authorList>
    </citation>
    <scope>NUCLEOTIDE SEQUENCE [LARGE SCALE GENOMIC DNA]</scope>
    <source>
        <strain evidence="3">JXDWG</strain>
        <tissue evidence="3">Leaf</tissue>
    </source>
</reference>
<dbReference type="Pfam" id="PF03140">
    <property type="entry name" value="DUF247"/>
    <property type="match status" value="1"/>
</dbReference>
<keyword evidence="2" id="KW-0812">Transmembrane</keyword>
<accession>A0AAP0NUI4</accession>
<name>A0AAP0NUI4_9MAGN</name>
<evidence type="ECO:0000256" key="1">
    <source>
        <dbReference type="SAM" id="Coils"/>
    </source>
</evidence>
<dbReference type="PANTHER" id="PTHR31170">
    <property type="entry name" value="BNAC04G53230D PROTEIN"/>
    <property type="match status" value="1"/>
</dbReference>
<keyword evidence="2" id="KW-0472">Membrane</keyword>
<dbReference type="PANTHER" id="PTHR31170:SF18">
    <property type="entry name" value="(WILD MALAYSIAN BANANA) HYPOTHETICAL PROTEIN"/>
    <property type="match status" value="1"/>
</dbReference>
<evidence type="ECO:0000256" key="2">
    <source>
        <dbReference type="SAM" id="Phobius"/>
    </source>
</evidence>
<keyword evidence="1" id="KW-0175">Coiled coil</keyword>
<dbReference type="Proteomes" id="UP001419268">
    <property type="component" value="Unassembled WGS sequence"/>
</dbReference>
<dbReference type="EMBL" id="JBBNAG010000007">
    <property type="protein sequence ID" value="KAK9120277.1"/>
    <property type="molecule type" value="Genomic_DNA"/>
</dbReference>
<keyword evidence="4" id="KW-1185">Reference proteome</keyword>